<name>D3AZC7_HETP5</name>
<proteinExistence type="predicted"/>
<reference evidence="3 4" key="1">
    <citation type="journal article" date="2011" name="Genome Res.">
        <title>Phylogeny-wide analysis of social amoeba genomes highlights ancient origins for complex intercellular communication.</title>
        <authorList>
            <person name="Heidel A.J."/>
            <person name="Lawal H.M."/>
            <person name="Felder M."/>
            <person name="Schilde C."/>
            <person name="Helps N.R."/>
            <person name="Tunggal B."/>
            <person name="Rivero F."/>
            <person name="John U."/>
            <person name="Schleicher M."/>
            <person name="Eichinger L."/>
            <person name="Platzer M."/>
            <person name="Noegel A.A."/>
            <person name="Schaap P."/>
            <person name="Gloeckner G."/>
        </authorList>
    </citation>
    <scope>NUCLEOTIDE SEQUENCE [LARGE SCALE GENOMIC DNA]</scope>
    <source>
        <strain evidence="4">ATCC 26659 / Pp 5 / PN500</strain>
    </source>
</reference>
<evidence type="ECO:0000313" key="4">
    <source>
        <dbReference type="Proteomes" id="UP000001396"/>
    </source>
</evidence>
<comment type="caution">
    <text evidence="3">The sequence shown here is derived from an EMBL/GenBank/DDBJ whole genome shotgun (WGS) entry which is preliminary data.</text>
</comment>
<accession>D3AZC7</accession>
<dbReference type="Gene3D" id="2.70.98.70">
    <property type="match status" value="1"/>
</dbReference>
<dbReference type="OMA" id="LWNGNNW"/>
<keyword evidence="2" id="KW-0812">Transmembrane</keyword>
<dbReference type="RefSeq" id="XP_020437618.1">
    <property type="nucleotide sequence ID" value="XM_020572475.1"/>
</dbReference>
<evidence type="ECO:0000256" key="2">
    <source>
        <dbReference type="SAM" id="Phobius"/>
    </source>
</evidence>
<dbReference type="Proteomes" id="UP000001396">
    <property type="component" value="Unassembled WGS sequence"/>
</dbReference>
<feature type="transmembrane region" description="Helical" evidence="2">
    <location>
        <begin position="121"/>
        <end position="145"/>
    </location>
</feature>
<evidence type="ECO:0000256" key="1">
    <source>
        <dbReference type="SAM" id="MobiDB-lite"/>
    </source>
</evidence>
<feature type="compositionally biased region" description="Low complexity" evidence="1">
    <location>
        <begin position="1214"/>
        <end position="1277"/>
    </location>
</feature>
<dbReference type="InterPro" id="IPR008929">
    <property type="entry name" value="Chondroitin_lyas"/>
</dbReference>
<protein>
    <submittedName>
        <fullName evidence="3">Uncharacterized protein</fullName>
    </submittedName>
</protein>
<keyword evidence="4" id="KW-1185">Reference proteome</keyword>
<evidence type="ECO:0000313" key="3">
    <source>
        <dbReference type="EMBL" id="EFA85510.1"/>
    </source>
</evidence>
<keyword evidence="2" id="KW-1133">Transmembrane helix</keyword>
<dbReference type="InParanoid" id="D3AZC7"/>
<organism evidence="3 4">
    <name type="scientific">Heterostelium pallidum (strain ATCC 26659 / Pp 5 / PN500)</name>
    <name type="common">Cellular slime mold</name>
    <name type="synonym">Polysphondylium pallidum</name>
    <dbReference type="NCBI Taxonomy" id="670386"/>
    <lineage>
        <taxon>Eukaryota</taxon>
        <taxon>Amoebozoa</taxon>
        <taxon>Evosea</taxon>
        <taxon>Eumycetozoa</taxon>
        <taxon>Dictyostelia</taxon>
        <taxon>Acytosteliales</taxon>
        <taxon>Acytosteliaceae</taxon>
        <taxon>Heterostelium</taxon>
    </lineage>
</organism>
<dbReference type="Gene3D" id="1.50.10.100">
    <property type="entry name" value="Chondroitin AC/alginate lyase"/>
    <property type="match status" value="1"/>
</dbReference>
<gene>
    <name evidence="3" type="ORF">PPL_01467</name>
</gene>
<keyword evidence="2" id="KW-0472">Membrane</keyword>
<sequence length="1302" mass="145040">MNSFQVYIVIISTLINKNNKPEQAEIDIMIINLQMNNVLRNDHDYYIISIKIVDDRRDSGVCLVSSNVKADCCNSVVGVTYHCGGSAYKNSLLVKYNCRSPVLGQEDGVDMCERCQSAPTGFGIVLVVFAFIVVFAVVAIVYRYCKTRNQVRYDRLKNEIEPLSNTLDKTVDYFNFKKRNPIILKHNHFKNEKVSLLFINIYFFFGALPTTTNWNSISPLILQNFTDGLPKIPTSVLQANFSGYPDNPFTIFTLDLSSMPANACGQSLSQTSVFPQQAIEYGGVQQGACRVLIDGNMIQLMNKRQPDNSVPVSANPSWVQFRFPLPDKATHGTPQKVKISMDTRGGNYGVTSFGGSPCGPLGCNIRTEGPWDPQAKAGYYILLGTPAERGASSGYTILGPFSDDPVIDVPIPTEYKTVKELDVVVFAVSTYPYNTGCPSSGACYIYLHKILRIDTVSLYMGIDFTYSTLPPTGHPRLFGNHSSFWETKVKPFWELACDNYAPGGLSVHNIRDDWEVNLFGGSICKNNRYPFETNPVVKNYLQGTLSADLNIRFKEGRNALFLIRFLQSCFYLQRADCVYTTDNLNTLIPKVIDGELKFWNIWGVWYDGYSDGSGTFGFDLGTPAPLKFWSTYVDTLWNNLNNTIITMIVNKMDGRGFDYRRVYKTQGWALWNGNNWTPVLSSGAVYYSVVRWYENATLAQGVMTDMLSVLYRTRQFFLSDGVYVEGLAHYTTMTCDGFMEIDYLINSALGIHTFALDWSIFEKVHKWVLDAIMTDSFTMDFGDSHFSQYGSLTPIYSMYIPEIIGYGQPIIDPCTVLRFWLYHYFSSGLDQNFDNHKVIARNWTQITSQCKSFNDSVSFYPLGGNGMFRNKVKEVNAPMTSRSKLAEFTNLAMEGKYNGYPHTESDFGGFIWSGYGARFLYDMSYGTIAKTDKTLEIDNNPAGANTLVVEDAFFVYPNNTVSTTINKSQFSPVRGTIEQLEITQDGINFKMFKLDGSEVYGKSQPNDGWLKRFYRYAISIPGGHYIIADTFTKHSRFTTQNLDISEFFYSGLDNQDPTSCGLYTITNTMSVINDKLMQINPMCRNVGETSKPPVARVAGEGLNGNPKFVYDGNITFSGVIYNRRVRVRFNGGPTETPDARAFLLVAADNSTAMPSTISMSKLACTQLGANTKCLEASVDTQSYRLEFSSDSEGYSLSCIRPKVGGTYSNGVCQSTTSTTTTTGSTSSAPVSTTDRTTTVGGTTSGSPTTTGGGSTPTTNTNTAVPTTTSTTTPLNAAPNLYTRHTNLLYITITILVSIYLYL</sequence>
<feature type="region of interest" description="Disordered" evidence="1">
    <location>
        <begin position="1211"/>
        <end position="1277"/>
    </location>
</feature>
<dbReference type="EMBL" id="ADBJ01000007">
    <property type="protein sequence ID" value="EFA85510.1"/>
    <property type="molecule type" value="Genomic_DNA"/>
</dbReference>
<feature type="transmembrane region" description="Helical" evidence="2">
    <location>
        <begin position="194"/>
        <end position="214"/>
    </location>
</feature>
<dbReference type="GeneID" id="31356995"/>